<evidence type="ECO:0000256" key="2">
    <source>
        <dbReference type="ARBA" id="ARBA00008263"/>
    </source>
</evidence>
<dbReference type="FunFam" id="1.10.268.10:FF:000001">
    <property type="entry name" value="DNA gyrase subunit A"/>
    <property type="match status" value="1"/>
</dbReference>
<feature type="domain" description="Topo IIA-type catalytic" evidence="12">
    <location>
        <begin position="32"/>
        <end position="542"/>
    </location>
</feature>
<comment type="similarity">
    <text evidence="2 8">Belongs to the type II topoisomerase GyrA/ParC subunit family.</text>
</comment>
<proteinExistence type="inferred from homology"/>
<comment type="function">
    <text evidence="8">A type II topoisomerase that negatively supercoils closed circular double-stranded (ds) DNA in an ATP-dependent manner to modulate DNA topology and maintain chromosomes in an underwound state. Negative supercoiling favors strand separation, and DNA replication, transcription, recombination and repair, all of which involve strand separation. Also able to catalyze the interconversion of other topological isomers of dsDNA rings, including catenanes and knotted rings. Type II topoisomerases break and join 2 DNA strands simultaneously in an ATP-dependent manner.</text>
</comment>
<dbReference type="InterPro" id="IPR006691">
    <property type="entry name" value="GyrA/parC_rep"/>
</dbReference>
<dbReference type="GO" id="GO:0005694">
    <property type="term" value="C:chromosome"/>
    <property type="evidence" value="ECO:0007669"/>
    <property type="project" value="InterPro"/>
</dbReference>
<dbReference type="Proteomes" id="UP000178419">
    <property type="component" value="Unassembled WGS sequence"/>
</dbReference>
<dbReference type="FunFam" id="3.30.1360.40:FF:000002">
    <property type="entry name" value="DNA gyrase subunit A"/>
    <property type="match status" value="1"/>
</dbReference>
<dbReference type="EC" id="5.6.2.2" evidence="8"/>
<evidence type="ECO:0000256" key="4">
    <source>
        <dbReference type="ARBA" id="ARBA00022840"/>
    </source>
</evidence>
<evidence type="ECO:0000256" key="6">
    <source>
        <dbReference type="ARBA" id="ARBA00023125"/>
    </source>
</evidence>
<feature type="active site" description="O-(5'-phospho-DNA)-tyrosine intermediate" evidence="8 9">
    <location>
        <position position="120"/>
    </location>
</feature>
<evidence type="ECO:0000256" key="10">
    <source>
        <dbReference type="SAM" id="Coils"/>
    </source>
</evidence>
<evidence type="ECO:0000313" key="14">
    <source>
        <dbReference type="Proteomes" id="UP000178419"/>
    </source>
</evidence>
<keyword evidence="3 8" id="KW-0547">Nucleotide-binding</keyword>
<feature type="coiled-coil region" evidence="10">
    <location>
        <begin position="472"/>
        <end position="527"/>
    </location>
</feature>
<dbReference type="SUPFAM" id="SSF56719">
    <property type="entry name" value="Type II DNA topoisomerase"/>
    <property type="match status" value="1"/>
</dbReference>
<dbReference type="Gene3D" id="3.90.199.10">
    <property type="entry name" value="Topoisomerase II, domain 5"/>
    <property type="match status" value="2"/>
</dbReference>
<feature type="region of interest" description="Disordered" evidence="11">
    <location>
        <begin position="858"/>
        <end position="877"/>
    </location>
</feature>
<name>A0A1F7Y1A4_9BACT</name>
<dbReference type="GO" id="GO:0005737">
    <property type="term" value="C:cytoplasm"/>
    <property type="evidence" value="ECO:0007669"/>
    <property type="project" value="UniProtKB-SubCell"/>
</dbReference>
<evidence type="ECO:0000256" key="3">
    <source>
        <dbReference type="ARBA" id="ARBA00022741"/>
    </source>
</evidence>
<dbReference type="InterPro" id="IPR005743">
    <property type="entry name" value="GyrA"/>
</dbReference>
<dbReference type="PANTHER" id="PTHR43493">
    <property type="entry name" value="DNA GYRASE/TOPOISOMERASE SUBUNIT A"/>
    <property type="match status" value="1"/>
</dbReference>
<dbReference type="GO" id="GO:0003677">
    <property type="term" value="F:DNA binding"/>
    <property type="evidence" value="ECO:0007669"/>
    <property type="project" value="UniProtKB-UniRule"/>
</dbReference>
<dbReference type="SMART" id="SM00434">
    <property type="entry name" value="TOP4c"/>
    <property type="match status" value="1"/>
</dbReference>
<evidence type="ECO:0000313" key="13">
    <source>
        <dbReference type="EMBL" id="OGM21073.1"/>
    </source>
</evidence>
<dbReference type="Gene3D" id="2.120.10.90">
    <property type="entry name" value="DNA gyrase/topoisomerase IV, subunit A, C-terminal"/>
    <property type="match status" value="1"/>
</dbReference>
<organism evidence="13 14">
    <name type="scientific">Candidatus Woesebacteria bacterium RIFCSPHIGHO2_01_FULL_38_9</name>
    <dbReference type="NCBI Taxonomy" id="1802492"/>
    <lineage>
        <taxon>Bacteria</taxon>
        <taxon>Candidatus Woeseibacteriota</taxon>
    </lineage>
</organism>
<dbReference type="InterPro" id="IPR002205">
    <property type="entry name" value="Topo_IIA_dom_A"/>
</dbReference>
<protein>
    <recommendedName>
        <fullName evidence="8">DNA gyrase subunit A</fullName>
        <ecNumber evidence="8">5.6.2.2</ecNumber>
    </recommendedName>
</protein>
<sequence length="877" mass="97786">MEIGKVQPANIVEEMQKSYLDYAMSVIVARALPDVRDGLKPVHRRILYAMHQMGLTHTSSFTKSAKVVGEVLGKYHPHGDMAVYDSLVRMAQEFSLRYPLIKGQGNFGSVDGDPAAAMRYTEVKLSSISQFMLQDIEKETVSFLDNFDATLKEPVYLPALLPNLLLMGSEGIAVGMATKIPPHNLSEVVEAVIATISKGTVTFEKKVQEEETEFVIKKINLVAAGHEETPKDGEIAASEVGFESDITTEELVEIVPGPDFPTGGAIYDAVSLRDVYATGRGRILVRGIAEIKDGTKGRQNIIISEIPYQVNKAMLVKKVADLVKEKKIVGIADLRDESDKDGMRVVIELKRDSRPKSVLNNLFKHTQLQSSFPANFVTLVDGTPYTLNLKQIIVEYIKHRQKVITKRTIFELTAAKRRAHILEGLKIALDNLDEVIATIRKSQTQEDAKNNLIKKFGLTDIQATAILDMQLRRLAALERDKIEKEYEELKKIIDRLTAILKDPKKVLEIIVKELTELKEKYKDARRTKIYKQRLGEFSEEDLIPKEETLITLTRTGYVKRVPRTIYRAQRRGGKGVTGMTTKEEDEIEQIISATTHDMLLFFTNTGRVFGTKVWEIPESSRQSKGQAVVNLIDLGQDEKIMSILPMNSKGAHLLMTTRQGVVKKTKTSEFENLRASGLIAIRLDPKDSLVGVHETTGNDHVLLVTKNGKGIRFPEANTRSMGRATSGMRGIRLDSDDEVIGMEVFPGKEDKPSDKRKKFFRDILTISEKGLGKRTPVHLFPIQRRAGKGVKAAVVNVKTGKLAAASMVTQETEQIVITSRSGQVIKLPNKNIPQLGRSTQGVILMRFARKSDSVAAVAPLNRNGEDEEEELGEKKVN</sequence>
<feature type="short sequence motif" description="GyrA-box" evidence="8">
    <location>
        <begin position="569"/>
        <end position="575"/>
    </location>
</feature>
<keyword evidence="6 8" id="KW-0238">DNA-binding</keyword>
<keyword evidence="10" id="KW-0175">Coiled coil</keyword>
<dbReference type="SUPFAM" id="SSF101904">
    <property type="entry name" value="GyrA/ParC C-terminal domain-like"/>
    <property type="match status" value="1"/>
</dbReference>
<comment type="catalytic activity">
    <reaction evidence="1 8 9">
        <text>ATP-dependent breakage, passage and rejoining of double-stranded DNA.</text>
        <dbReference type="EC" id="5.6.2.2"/>
    </reaction>
</comment>
<dbReference type="GO" id="GO:0009330">
    <property type="term" value="C:DNA topoisomerase type II (double strand cut, ATP-hydrolyzing) complex"/>
    <property type="evidence" value="ECO:0007669"/>
    <property type="project" value="TreeGrafter"/>
</dbReference>
<dbReference type="CDD" id="cd00187">
    <property type="entry name" value="TOP4c"/>
    <property type="match status" value="1"/>
</dbReference>
<dbReference type="Gene3D" id="1.10.268.10">
    <property type="entry name" value="Topoisomerase, domain 3"/>
    <property type="match status" value="1"/>
</dbReference>
<evidence type="ECO:0000259" key="12">
    <source>
        <dbReference type="PROSITE" id="PS52040"/>
    </source>
</evidence>
<dbReference type="GO" id="GO:0006265">
    <property type="term" value="P:DNA topological change"/>
    <property type="evidence" value="ECO:0007669"/>
    <property type="project" value="UniProtKB-UniRule"/>
</dbReference>
<dbReference type="Pfam" id="PF03989">
    <property type="entry name" value="DNA_gyraseA_C"/>
    <property type="match status" value="6"/>
</dbReference>
<reference evidence="13 14" key="1">
    <citation type="journal article" date="2016" name="Nat. Commun.">
        <title>Thousands of microbial genomes shed light on interconnected biogeochemical processes in an aquifer system.</title>
        <authorList>
            <person name="Anantharaman K."/>
            <person name="Brown C.T."/>
            <person name="Hug L.A."/>
            <person name="Sharon I."/>
            <person name="Castelle C.J."/>
            <person name="Probst A.J."/>
            <person name="Thomas B.C."/>
            <person name="Singh A."/>
            <person name="Wilkins M.J."/>
            <person name="Karaoz U."/>
            <person name="Brodie E.L."/>
            <person name="Williams K.H."/>
            <person name="Hubbard S.S."/>
            <person name="Banfield J.F."/>
        </authorList>
    </citation>
    <scope>NUCLEOTIDE SEQUENCE [LARGE SCALE GENOMIC DNA]</scope>
</reference>
<evidence type="ECO:0000256" key="9">
    <source>
        <dbReference type="PROSITE-ProRule" id="PRU01384"/>
    </source>
</evidence>
<comment type="subunit">
    <text evidence="8">Heterotetramer, composed of two GyrA and two GyrB chains. In the heterotetramer, GyrA contains the active site tyrosine that forms a transient covalent intermediate with DNA, while GyrB binds cofactors and catalyzes ATP hydrolysis.</text>
</comment>
<gene>
    <name evidence="8" type="primary">gyrA</name>
    <name evidence="13" type="ORF">A2714_01945</name>
</gene>
<evidence type="ECO:0000256" key="11">
    <source>
        <dbReference type="SAM" id="MobiDB-lite"/>
    </source>
</evidence>
<dbReference type="GO" id="GO:0005524">
    <property type="term" value="F:ATP binding"/>
    <property type="evidence" value="ECO:0007669"/>
    <property type="project" value="UniProtKB-UniRule"/>
</dbReference>
<evidence type="ECO:0000256" key="8">
    <source>
        <dbReference type="HAMAP-Rule" id="MF_01897"/>
    </source>
</evidence>
<dbReference type="HAMAP" id="MF_01897">
    <property type="entry name" value="GyrA"/>
    <property type="match status" value="1"/>
</dbReference>
<dbReference type="GO" id="GO:0006261">
    <property type="term" value="P:DNA-templated DNA replication"/>
    <property type="evidence" value="ECO:0007669"/>
    <property type="project" value="UniProtKB-UniRule"/>
</dbReference>
<evidence type="ECO:0000256" key="1">
    <source>
        <dbReference type="ARBA" id="ARBA00000185"/>
    </source>
</evidence>
<dbReference type="InterPro" id="IPR050220">
    <property type="entry name" value="Type_II_DNA_Topoisomerases"/>
</dbReference>
<dbReference type="AlphaFoldDB" id="A0A1F7Y1A4"/>
<dbReference type="GO" id="GO:0034335">
    <property type="term" value="F:DNA negative supercoiling activity"/>
    <property type="evidence" value="ECO:0007669"/>
    <property type="project" value="UniProtKB-ARBA"/>
</dbReference>
<dbReference type="InterPro" id="IPR013757">
    <property type="entry name" value="Topo_IIA_A_a_sf"/>
</dbReference>
<dbReference type="PROSITE" id="PS52040">
    <property type="entry name" value="TOPO_IIA"/>
    <property type="match status" value="1"/>
</dbReference>
<dbReference type="InterPro" id="IPR013758">
    <property type="entry name" value="Topo_IIA_A/C_ab"/>
</dbReference>
<keyword evidence="8" id="KW-0963">Cytoplasm</keyword>
<accession>A0A1F7Y1A4</accession>
<comment type="subcellular location">
    <subcellularLocation>
        <location evidence="8">Cytoplasm</location>
    </subcellularLocation>
</comment>
<comment type="caution">
    <text evidence="13">The sequence shown here is derived from an EMBL/GenBank/DDBJ whole genome shotgun (WGS) entry which is preliminary data.</text>
</comment>
<comment type="miscellaneous">
    <text evidence="8">Few gyrases are as efficient as E.coli at forming negative supercoils. Not all organisms have 2 type II topoisomerases; in organisms with a single type II topoisomerase this enzyme also has to decatenate newly replicated chromosomes.</text>
</comment>
<dbReference type="EMBL" id="MGGE01000027">
    <property type="protein sequence ID" value="OGM21073.1"/>
    <property type="molecule type" value="Genomic_DNA"/>
</dbReference>
<keyword evidence="4 8" id="KW-0067">ATP-binding</keyword>
<evidence type="ECO:0000256" key="7">
    <source>
        <dbReference type="ARBA" id="ARBA00023235"/>
    </source>
</evidence>
<keyword evidence="7 8" id="KW-0413">Isomerase</keyword>
<evidence type="ECO:0000256" key="5">
    <source>
        <dbReference type="ARBA" id="ARBA00023029"/>
    </source>
</evidence>
<dbReference type="InterPro" id="IPR013760">
    <property type="entry name" value="Topo_IIA-like_dom_sf"/>
</dbReference>
<dbReference type="Pfam" id="PF00521">
    <property type="entry name" value="DNA_topoisoIV"/>
    <property type="match status" value="2"/>
</dbReference>
<dbReference type="Gene3D" id="3.30.1360.40">
    <property type="match status" value="1"/>
</dbReference>
<keyword evidence="5 8" id="KW-0799">Topoisomerase</keyword>
<dbReference type="InterPro" id="IPR035516">
    <property type="entry name" value="Gyrase/topoIV_suA_C"/>
</dbReference>
<dbReference type="PANTHER" id="PTHR43493:SF5">
    <property type="entry name" value="DNA GYRASE SUBUNIT A, CHLOROPLASTIC_MITOCHONDRIAL"/>
    <property type="match status" value="1"/>
</dbReference>